<dbReference type="AlphaFoldDB" id="A0A4U8SFA4"/>
<keyword evidence="1" id="KW-0812">Transmembrane</keyword>
<feature type="transmembrane region" description="Helical" evidence="1">
    <location>
        <begin position="12"/>
        <end position="29"/>
    </location>
</feature>
<comment type="caution">
    <text evidence="2">The sequence shown here is derived from an EMBL/GenBank/DDBJ whole genome shotgun (WGS) entry which is preliminary data.</text>
</comment>
<dbReference type="EMBL" id="JRPL02000001">
    <property type="protein sequence ID" value="TLD84896.1"/>
    <property type="molecule type" value="Genomic_DNA"/>
</dbReference>
<sequence length="77" mass="8920">MKFLKFKLRPKSFIVFVLAVVFIFASQYFTIQNVAKSHDEDAAKKLDVLAKHCREGDQKACNDYQTLLEREVPLKAK</sequence>
<evidence type="ECO:0000313" key="2">
    <source>
        <dbReference type="EMBL" id="TLD84896.1"/>
    </source>
</evidence>
<keyword evidence="1" id="KW-0472">Membrane</keyword>
<dbReference type="OrthoDB" id="5329297at2"/>
<accession>A0A4U8SFA4</accession>
<reference evidence="2 3" key="1">
    <citation type="journal article" date="2014" name="Genome Announc.">
        <title>Draft genome sequences of eight enterohepatic helicobacter species isolated from both laboratory and wild rodents.</title>
        <authorList>
            <person name="Sheh A."/>
            <person name="Shen Z."/>
            <person name="Fox J.G."/>
        </authorList>
    </citation>
    <scope>NUCLEOTIDE SEQUENCE [LARGE SCALE GENOMIC DNA]</scope>
    <source>
        <strain evidence="2 3">ATCC 700114</strain>
    </source>
</reference>
<protein>
    <submittedName>
        <fullName evidence="2">Uncharacterized protein</fullName>
    </submittedName>
</protein>
<dbReference type="Proteomes" id="UP000029878">
    <property type="component" value="Unassembled WGS sequence"/>
</dbReference>
<dbReference type="RefSeq" id="WP_034347647.1">
    <property type="nucleotide sequence ID" value="NZ_FZNG01000002.1"/>
</dbReference>
<gene>
    <name evidence="2" type="ORF">LS81_000580</name>
</gene>
<proteinExistence type="predicted"/>
<evidence type="ECO:0000313" key="3">
    <source>
        <dbReference type="Proteomes" id="UP000029878"/>
    </source>
</evidence>
<organism evidence="2 3">
    <name type="scientific">Helicobacter trogontum</name>
    <dbReference type="NCBI Taxonomy" id="50960"/>
    <lineage>
        <taxon>Bacteria</taxon>
        <taxon>Pseudomonadati</taxon>
        <taxon>Campylobacterota</taxon>
        <taxon>Epsilonproteobacteria</taxon>
        <taxon>Campylobacterales</taxon>
        <taxon>Helicobacteraceae</taxon>
        <taxon>Helicobacter</taxon>
    </lineage>
</organism>
<evidence type="ECO:0000256" key="1">
    <source>
        <dbReference type="SAM" id="Phobius"/>
    </source>
</evidence>
<name>A0A4U8SFA4_9HELI</name>
<keyword evidence="1" id="KW-1133">Transmembrane helix</keyword>